<keyword evidence="3" id="KW-1003">Cell membrane</keyword>
<organism evidence="9 10">
    <name type="scientific">Phytophthora lilii</name>
    <dbReference type="NCBI Taxonomy" id="2077276"/>
    <lineage>
        <taxon>Eukaryota</taxon>
        <taxon>Sar</taxon>
        <taxon>Stramenopiles</taxon>
        <taxon>Oomycota</taxon>
        <taxon>Peronosporomycetes</taxon>
        <taxon>Peronosporales</taxon>
        <taxon>Peronosporaceae</taxon>
        <taxon>Phytophthora</taxon>
    </lineage>
</organism>
<dbReference type="PANTHER" id="PTHR45826:SF2">
    <property type="entry name" value="AMINO ACID TRANSPORTER"/>
    <property type="match status" value="1"/>
</dbReference>
<reference evidence="9" key="1">
    <citation type="submission" date="2023-04" db="EMBL/GenBank/DDBJ databases">
        <title>Phytophthora lilii NBRC 32176.</title>
        <authorList>
            <person name="Ichikawa N."/>
            <person name="Sato H."/>
            <person name="Tonouchi N."/>
        </authorList>
    </citation>
    <scope>NUCLEOTIDE SEQUENCE</scope>
    <source>
        <strain evidence="9">NBRC 32176</strain>
    </source>
</reference>
<dbReference type="InterPro" id="IPR002293">
    <property type="entry name" value="AA/rel_permease1"/>
</dbReference>
<dbReference type="Pfam" id="PF13520">
    <property type="entry name" value="AA_permease_2"/>
    <property type="match status" value="1"/>
</dbReference>
<evidence type="ECO:0000313" key="10">
    <source>
        <dbReference type="Proteomes" id="UP001165083"/>
    </source>
</evidence>
<dbReference type="Gene3D" id="1.20.1740.10">
    <property type="entry name" value="Amino acid/polyamine transporter I"/>
    <property type="match status" value="1"/>
</dbReference>
<gene>
    <name evidence="9" type="ORF">Plil01_000810800</name>
</gene>
<evidence type="ECO:0000313" key="9">
    <source>
        <dbReference type="EMBL" id="GMF20745.1"/>
    </source>
</evidence>
<keyword evidence="2" id="KW-0813">Transport</keyword>
<dbReference type="GO" id="GO:0005886">
    <property type="term" value="C:plasma membrane"/>
    <property type="evidence" value="ECO:0007669"/>
    <property type="project" value="UniProtKB-SubCell"/>
</dbReference>
<evidence type="ECO:0000256" key="6">
    <source>
        <dbReference type="ARBA" id="ARBA00023136"/>
    </source>
</evidence>
<sequence>MSLLFPGGYTVWVLNALGPFWAFQTGYWAWVSGVIDNAIYPALAVATFTDVYGSIDSPVAEYFIKAAIALALALPNLLGIRIVGRGMAVMSIFVMVPFAVLFVWGVVRANDWGAVGEVRRTDIVYDDVGNFVSMSGSISVSATTSTDSICVDDEN</sequence>
<dbReference type="GO" id="GO:0015203">
    <property type="term" value="F:polyamine transmembrane transporter activity"/>
    <property type="evidence" value="ECO:0007669"/>
    <property type="project" value="UniProtKB-ARBA"/>
</dbReference>
<dbReference type="OrthoDB" id="5982228at2759"/>
<evidence type="ECO:0000256" key="7">
    <source>
        <dbReference type="ARBA" id="ARBA00024041"/>
    </source>
</evidence>
<feature type="transmembrane region" description="Helical" evidence="8">
    <location>
        <begin position="38"/>
        <end position="55"/>
    </location>
</feature>
<keyword evidence="5 8" id="KW-1133">Transmembrane helix</keyword>
<dbReference type="PANTHER" id="PTHR45826">
    <property type="entry name" value="POLYAMINE TRANSPORTER PUT1"/>
    <property type="match status" value="1"/>
</dbReference>
<evidence type="ECO:0000256" key="2">
    <source>
        <dbReference type="ARBA" id="ARBA00022448"/>
    </source>
</evidence>
<evidence type="ECO:0000256" key="5">
    <source>
        <dbReference type="ARBA" id="ARBA00022989"/>
    </source>
</evidence>
<evidence type="ECO:0000256" key="4">
    <source>
        <dbReference type="ARBA" id="ARBA00022692"/>
    </source>
</evidence>
<dbReference type="EMBL" id="BSXW01000384">
    <property type="protein sequence ID" value="GMF20745.1"/>
    <property type="molecule type" value="Genomic_DNA"/>
</dbReference>
<evidence type="ECO:0000256" key="3">
    <source>
        <dbReference type="ARBA" id="ARBA00022475"/>
    </source>
</evidence>
<dbReference type="AlphaFoldDB" id="A0A9W6WXZ4"/>
<comment type="subcellular location">
    <subcellularLocation>
        <location evidence="1">Cell membrane</location>
        <topology evidence="1">Multi-pass membrane protein</topology>
    </subcellularLocation>
</comment>
<dbReference type="Proteomes" id="UP001165083">
    <property type="component" value="Unassembled WGS sequence"/>
</dbReference>
<dbReference type="InterPro" id="IPR044566">
    <property type="entry name" value="RMV1-like"/>
</dbReference>
<keyword evidence="10" id="KW-1185">Reference proteome</keyword>
<keyword evidence="4 8" id="KW-0812">Transmembrane</keyword>
<evidence type="ECO:0000256" key="1">
    <source>
        <dbReference type="ARBA" id="ARBA00004651"/>
    </source>
</evidence>
<proteinExistence type="inferred from homology"/>
<comment type="similarity">
    <text evidence="7">Belongs to the amino acid-polyamine-organocation (APC) superfamily. Polyamine:cation symporter (PHS) (TC 2.A.3.12) family.</text>
</comment>
<name>A0A9W6WXZ4_9STRA</name>
<comment type="caution">
    <text evidence="9">The sequence shown here is derived from an EMBL/GenBank/DDBJ whole genome shotgun (WGS) entry which is preliminary data.</text>
</comment>
<accession>A0A9W6WXZ4</accession>
<protein>
    <submittedName>
        <fullName evidence="9">Unnamed protein product</fullName>
    </submittedName>
</protein>
<evidence type="ECO:0000256" key="8">
    <source>
        <dbReference type="SAM" id="Phobius"/>
    </source>
</evidence>
<feature type="transmembrane region" description="Helical" evidence="8">
    <location>
        <begin position="88"/>
        <end position="107"/>
    </location>
</feature>
<feature type="transmembrane region" description="Helical" evidence="8">
    <location>
        <begin position="62"/>
        <end position="82"/>
    </location>
</feature>
<keyword evidence="6 8" id="KW-0472">Membrane</keyword>